<protein>
    <recommendedName>
        <fullName evidence="3">Tetratricopeptide repeat-containing protein</fullName>
    </recommendedName>
</protein>
<organism evidence="1 2">
    <name type="scientific">Micromonospora carbonacea</name>
    <dbReference type="NCBI Taxonomy" id="47853"/>
    <lineage>
        <taxon>Bacteria</taxon>
        <taxon>Bacillati</taxon>
        <taxon>Actinomycetota</taxon>
        <taxon>Actinomycetes</taxon>
        <taxon>Micromonosporales</taxon>
        <taxon>Micromonosporaceae</taxon>
        <taxon>Micromonospora</taxon>
    </lineage>
</organism>
<dbReference type="AlphaFoldDB" id="A0A1C4V3X2"/>
<proteinExistence type="predicted"/>
<gene>
    <name evidence="1" type="ORF">GA0070563_1021</name>
</gene>
<reference evidence="2" key="1">
    <citation type="submission" date="2016-06" db="EMBL/GenBank/DDBJ databases">
        <authorList>
            <person name="Varghese N."/>
            <person name="Submissions Spin"/>
        </authorList>
    </citation>
    <scope>NUCLEOTIDE SEQUENCE [LARGE SCALE GENOMIC DNA]</scope>
    <source>
        <strain evidence="2">DSM 43168</strain>
    </source>
</reference>
<dbReference type="InterPro" id="IPR011990">
    <property type="entry name" value="TPR-like_helical_dom_sf"/>
</dbReference>
<evidence type="ECO:0000313" key="1">
    <source>
        <dbReference type="EMBL" id="SCE78449.1"/>
    </source>
</evidence>
<dbReference type="Proteomes" id="UP000183585">
    <property type="component" value="Unassembled WGS sequence"/>
</dbReference>
<accession>A0A1C4V3X2</accession>
<keyword evidence="2" id="KW-1185">Reference proteome</keyword>
<feature type="non-terminal residue" evidence="1">
    <location>
        <position position="1"/>
    </location>
</feature>
<dbReference type="SUPFAM" id="SSF48452">
    <property type="entry name" value="TPR-like"/>
    <property type="match status" value="1"/>
</dbReference>
<dbReference type="Gene3D" id="1.25.40.10">
    <property type="entry name" value="Tetratricopeptide repeat domain"/>
    <property type="match status" value="1"/>
</dbReference>
<dbReference type="EMBL" id="FMCT01000002">
    <property type="protein sequence ID" value="SCE78449.1"/>
    <property type="molecule type" value="Genomic_DNA"/>
</dbReference>
<evidence type="ECO:0008006" key="3">
    <source>
        <dbReference type="Google" id="ProtNLM"/>
    </source>
</evidence>
<name>A0A1C4V3X2_9ACTN</name>
<sequence length="112" mass="11978">ALAPTEEATNIHRPLAEANPAAYLPDLARSLWIYGWLCVTMKANYAEALESVTEAISLYERLAERSPDVFAGPLVAVYQTMAIVLDGLGRAGEAAELRRQLDQETGGGSTAG</sequence>
<evidence type="ECO:0000313" key="2">
    <source>
        <dbReference type="Proteomes" id="UP000183585"/>
    </source>
</evidence>